<name>A0A8E2AVT7_9APHY</name>
<reference evidence="1 2" key="1">
    <citation type="submission" date="2016-07" db="EMBL/GenBank/DDBJ databases">
        <title>Draft genome of the white-rot fungus Obba rivulosa 3A-2.</title>
        <authorList>
            <consortium name="DOE Joint Genome Institute"/>
            <person name="Miettinen O."/>
            <person name="Riley R."/>
            <person name="Acob R."/>
            <person name="Barry K."/>
            <person name="Cullen D."/>
            <person name="De Vries R."/>
            <person name="Hainaut M."/>
            <person name="Hatakka A."/>
            <person name="Henrissat B."/>
            <person name="Hilden K."/>
            <person name="Kuo R."/>
            <person name="Labutti K."/>
            <person name="Lipzen A."/>
            <person name="Makela M.R."/>
            <person name="Sandor L."/>
            <person name="Spatafora J.W."/>
            <person name="Grigoriev I.V."/>
            <person name="Hibbett D.S."/>
        </authorList>
    </citation>
    <scope>NUCLEOTIDE SEQUENCE [LARGE SCALE GENOMIC DNA]</scope>
    <source>
        <strain evidence="1 2">3A-2</strain>
    </source>
</reference>
<evidence type="ECO:0000313" key="2">
    <source>
        <dbReference type="Proteomes" id="UP000250043"/>
    </source>
</evidence>
<gene>
    <name evidence="1" type="ORF">OBBRIDRAFT_490245</name>
</gene>
<dbReference type="AlphaFoldDB" id="A0A8E2AVT7"/>
<dbReference type="Proteomes" id="UP000250043">
    <property type="component" value="Unassembled WGS sequence"/>
</dbReference>
<dbReference type="PROSITE" id="PS51257">
    <property type="entry name" value="PROKAR_LIPOPROTEIN"/>
    <property type="match status" value="1"/>
</dbReference>
<sequence length="110" mass="13072">MALKMDDQSIDFDQSVQFRRPTTHSSTLLLSCSVQRCDSLPWWATSAERQLRRPRLCDRVLTMMLYDWKTVKRPEFDRPSDRRFRYSELSLAISEWCLHPVGLQGGYIMR</sequence>
<proteinExistence type="predicted"/>
<keyword evidence="2" id="KW-1185">Reference proteome</keyword>
<accession>A0A8E2AVT7</accession>
<protein>
    <submittedName>
        <fullName evidence="1">Uncharacterized protein</fullName>
    </submittedName>
</protein>
<organism evidence="1 2">
    <name type="scientific">Obba rivulosa</name>
    <dbReference type="NCBI Taxonomy" id="1052685"/>
    <lineage>
        <taxon>Eukaryota</taxon>
        <taxon>Fungi</taxon>
        <taxon>Dikarya</taxon>
        <taxon>Basidiomycota</taxon>
        <taxon>Agaricomycotina</taxon>
        <taxon>Agaricomycetes</taxon>
        <taxon>Polyporales</taxon>
        <taxon>Gelatoporiaceae</taxon>
        <taxon>Obba</taxon>
    </lineage>
</organism>
<dbReference type="EMBL" id="KV722377">
    <property type="protein sequence ID" value="OCH91953.1"/>
    <property type="molecule type" value="Genomic_DNA"/>
</dbReference>
<evidence type="ECO:0000313" key="1">
    <source>
        <dbReference type="EMBL" id="OCH91953.1"/>
    </source>
</evidence>